<sequence>MDNASPENSALGINEKDGVFPVNKMDSNAYSNIEEFELGGLKCDAEGPSNEMASNAYSKVEECGPGLKRDAERSNSEMQVYTNDGYASSTIPSCGVIGEGTQSPVMESHLLELSLPVTRSVDTTEVVEPRLPTNGADSKTSCCETDKDGSPIKDYKKQDLLDADAGATLTNVHGSLDQGDNDHNDREHNGRNSGRSPPGEAENGEIGKVSIYSRREDIETDERTDDENLNKEPTRQNEIQAGMIPLENTGMVWENSSLQSPLETQNVSPPLERRLSVSAERSPQIQAPPKGHTSPGPELQSPANQTLKSAPSPNSSRIRQSTSPDKYGSSRKRTNSRDHASPSAKRRSPSERASKREAHNRDDSPRRRLSRSPRKHDSPRRRGRSASKSPVRRRDSPGSQRARRHPRSRSPIARDRHRKSPRRHSPRRRSPYHSRRHSPRRPWSPPPNRNTGIGRPGKNLFVAGFSYVTTERDLERKFSKFGRVTDVRIVRDRRSGDSRGFGFLSLDRDEDADEAIRAMDQTEWNGRIVLVEKSKTSTR</sequence>
<dbReference type="Gene3D" id="3.30.70.330">
    <property type="match status" value="1"/>
</dbReference>
<evidence type="ECO:0000256" key="1">
    <source>
        <dbReference type="ARBA" id="ARBA00004123"/>
    </source>
</evidence>
<accession>A0A2I0AAL9</accession>
<feature type="region of interest" description="Disordered" evidence="4">
    <location>
        <begin position="171"/>
        <end position="457"/>
    </location>
</feature>
<dbReference type="GO" id="GO:0000398">
    <property type="term" value="P:mRNA splicing, via spliceosome"/>
    <property type="evidence" value="ECO:0007669"/>
    <property type="project" value="TreeGrafter"/>
</dbReference>
<comment type="subcellular location">
    <subcellularLocation>
        <location evidence="1">Nucleus</location>
    </subcellularLocation>
</comment>
<dbReference type="OrthoDB" id="439808at2759"/>
<evidence type="ECO:0000313" key="7">
    <source>
        <dbReference type="Proteomes" id="UP000236161"/>
    </source>
</evidence>
<evidence type="ECO:0000256" key="2">
    <source>
        <dbReference type="ARBA" id="ARBA00023242"/>
    </source>
</evidence>
<dbReference type="STRING" id="1088818.A0A2I0AAL9"/>
<keyword evidence="7" id="KW-1185">Reference proteome</keyword>
<proteinExistence type="predicted"/>
<dbReference type="GO" id="GO:0071011">
    <property type="term" value="C:precatalytic spliceosome"/>
    <property type="evidence" value="ECO:0007669"/>
    <property type="project" value="TreeGrafter"/>
</dbReference>
<feature type="domain" description="RRM" evidence="5">
    <location>
        <begin position="458"/>
        <end position="536"/>
    </location>
</feature>
<dbReference type="EMBL" id="KZ452001">
    <property type="protein sequence ID" value="PKA52599.1"/>
    <property type="molecule type" value="Genomic_DNA"/>
</dbReference>
<keyword evidence="2" id="KW-0539">Nucleus</keyword>
<dbReference type="AlphaFoldDB" id="A0A2I0AAL9"/>
<evidence type="ECO:0000256" key="4">
    <source>
        <dbReference type="SAM" id="MobiDB-lite"/>
    </source>
</evidence>
<feature type="compositionally biased region" description="Basic residues" evidence="4">
    <location>
        <begin position="367"/>
        <end position="385"/>
    </location>
</feature>
<evidence type="ECO:0000313" key="6">
    <source>
        <dbReference type="EMBL" id="PKA52599.1"/>
    </source>
</evidence>
<gene>
    <name evidence="6" type="primary">RBG8</name>
    <name evidence="6" type="ORF">AXF42_Ash001580</name>
</gene>
<feature type="compositionally biased region" description="Basic and acidic residues" evidence="4">
    <location>
        <begin position="144"/>
        <end position="158"/>
    </location>
</feature>
<dbReference type="PANTHER" id="PTHR13952">
    <property type="entry name" value="U1 SMALL NUCLEAR RIBONUCLEOPROTEIN 70 KD"/>
    <property type="match status" value="1"/>
</dbReference>
<dbReference type="GO" id="GO:0005685">
    <property type="term" value="C:U1 snRNP"/>
    <property type="evidence" value="ECO:0007669"/>
    <property type="project" value="TreeGrafter"/>
</dbReference>
<evidence type="ECO:0000256" key="3">
    <source>
        <dbReference type="PROSITE-ProRule" id="PRU00176"/>
    </source>
</evidence>
<dbReference type="GO" id="GO:0030619">
    <property type="term" value="F:U1 snRNA binding"/>
    <property type="evidence" value="ECO:0007669"/>
    <property type="project" value="TreeGrafter"/>
</dbReference>
<dbReference type="InterPro" id="IPR051183">
    <property type="entry name" value="U1_U11-U12_snRNP_70-35kDa"/>
</dbReference>
<dbReference type="InterPro" id="IPR035979">
    <property type="entry name" value="RBD_domain_sf"/>
</dbReference>
<evidence type="ECO:0000259" key="5">
    <source>
        <dbReference type="PROSITE" id="PS50102"/>
    </source>
</evidence>
<feature type="compositionally biased region" description="Polar residues" evidence="4">
    <location>
        <begin position="301"/>
        <end position="324"/>
    </location>
</feature>
<protein>
    <submittedName>
        <fullName evidence="6">Glycine-rich RNA-binding protein 8</fullName>
    </submittedName>
</protein>
<reference evidence="6 7" key="1">
    <citation type="journal article" date="2017" name="Nature">
        <title>The Apostasia genome and the evolution of orchids.</title>
        <authorList>
            <person name="Zhang G.Q."/>
            <person name="Liu K.W."/>
            <person name="Li Z."/>
            <person name="Lohaus R."/>
            <person name="Hsiao Y.Y."/>
            <person name="Niu S.C."/>
            <person name="Wang J.Y."/>
            <person name="Lin Y.C."/>
            <person name="Xu Q."/>
            <person name="Chen L.J."/>
            <person name="Yoshida K."/>
            <person name="Fujiwara S."/>
            <person name="Wang Z.W."/>
            <person name="Zhang Y.Q."/>
            <person name="Mitsuda N."/>
            <person name="Wang M."/>
            <person name="Liu G.H."/>
            <person name="Pecoraro L."/>
            <person name="Huang H.X."/>
            <person name="Xiao X.J."/>
            <person name="Lin M."/>
            <person name="Wu X.Y."/>
            <person name="Wu W.L."/>
            <person name="Chen Y.Y."/>
            <person name="Chang S.B."/>
            <person name="Sakamoto S."/>
            <person name="Ohme-Takagi M."/>
            <person name="Yagi M."/>
            <person name="Zeng S.J."/>
            <person name="Shen C.Y."/>
            <person name="Yeh C.M."/>
            <person name="Luo Y.B."/>
            <person name="Tsai W.C."/>
            <person name="Van de Peer Y."/>
            <person name="Liu Z.J."/>
        </authorList>
    </citation>
    <scope>NUCLEOTIDE SEQUENCE [LARGE SCALE GENOMIC DNA]</scope>
    <source>
        <strain evidence="7">cv. Shenzhen</strain>
        <tissue evidence="6">Stem</tissue>
    </source>
</reference>
<dbReference type="PROSITE" id="PS50102">
    <property type="entry name" value="RRM"/>
    <property type="match status" value="1"/>
</dbReference>
<dbReference type="GO" id="GO:0003729">
    <property type="term" value="F:mRNA binding"/>
    <property type="evidence" value="ECO:0007669"/>
    <property type="project" value="TreeGrafter"/>
</dbReference>
<dbReference type="Pfam" id="PF00076">
    <property type="entry name" value="RRM_1"/>
    <property type="match status" value="1"/>
</dbReference>
<feature type="region of interest" description="Disordered" evidence="4">
    <location>
        <begin position="122"/>
        <end position="158"/>
    </location>
</feature>
<dbReference type="SMART" id="SM00360">
    <property type="entry name" value="RRM"/>
    <property type="match status" value="1"/>
</dbReference>
<dbReference type="InterPro" id="IPR000504">
    <property type="entry name" value="RRM_dom"/>
</dbReference>
<feature type="compositionally biased region" description="Polar residues" evidence="4">
    <location>
        <begin position="254"/>
        <end position="268"/>
    </location>
</feature>
<organism evidence="6 7">
    <name type="scientific">Apostasia shenzhenica</name>
    <dbReference type="NCBI Taxonomy" id="1088818"/>
    <lineage>
        <taxon>Eukaryota</taxon>
        <taxon>Viridiplantae</taxon>
        <taxon>Streptophyta</taxon>
        <taxon>Embryophyta</taxon>
        <taxon>Tracheophyta</taxon>
        <taxon>Spermatophyta</taxon>
        <taxon>Magnoliopsida</taxon>
        <taxon>Liliopsida</taxon>
        <taxon>Asparagales</taxon>
        <taxon>Orchidaceae</taxon>
        <taxon>Apostasioideae</taxon>
        <taxon>Apostasia</taxon>
    </lineage>
</organism>
<feature type="compositionally biased region" description="Basic and acidic residues" evidence="4">
    <location>
        <begin position="348"/>
        <end position="366"/>
    </location>
</feature>
<feature type="compositionally biased region" description="Basic and acidic residues" evidence="4">
    <location>
        <begin position="180"/>
        <end position="190"/>
    </location>
</feature>
<dbReference type="InterPro" id="IPR012677">
    <property type="entry name" value="Nucleotide-bd_a/b_plait_sf"/>
</dbReference>
<dbReference type="FunFam" id="3.30.70.330:FF:000535">
    <property type="entry name" value="Serine/arginine-rich splicing factor SR45a"/>
    <property type="match status" value="1"/>
</dbReference>
<dbReference type="Proteomes" id="UP000236161">
    <property type="component" value="Unassembled WGS sequence"/>
</dbReference>
<feature type="compositionally biased region" description="Basic residues" evidence="4">
    <location>
        <begin position="415"/>
        <end position="440"/>
    </location>
</feature>
<feature type="compositionally biased region" description="Basic and acidic residues" evidence="4">
    <location>
        <begin position="226"/>
        <end position="235"/>
    </location>
</feature>
<name>A0A2I0AAL9_9ASPA</name>
<dbReference type="PANTHER" id="PTHR13952:SF9">
    <property type="entry name" value="SERINE_ARGININE REPETITIVE MATRIX PROTEIN 1-LIKE"/>
    <property type="match status" value="1"/>
</dbReference>
<dbReference type="SUPFAM" id="SSF54928">
    <property type="entry name" value="RNA-binding domain, RBD"/>
    <property type="match status" value="1"/>
</dbReference>
<dbReference type="GO" id="GO:0071004">
    <property type="term" value="C:U2-type prespliceosome"/>
    <property type="evidence" value="ECO:0007669"/>
    <property type="project" value="TreeGrafter"/>
</dbReference>
<keyword evidence="3" id="KW-0694">RNA-binding</keyword>